<evidence type="ECO:0000313" key="4">
    <source>
        <dbReference type="WBParaSite" id="HPBE_0002380301-mRNA-1"/>
    </source>
</evidence>
<feature type="compositionally biased region" description="Polar residues" evidence="1">
    <location>
        <begin position="59"/>
        <end position="71"/>
    </location>
</feature>
<name>A0A183GM83_HELPZ</name>
<sequence>MNGVGFADDRDSDEGSGFPDTDPESDDGIDEADEETVGYSGYRALPLQGEEPSVESDVASEQQFVDENASATPDDDTGESEGGAAVHAAGVSYPVMKEFEKLIQDKSSSSRSLFEEPIPHRPNNIVLDAEKVEAIQEAMSGFVLPPPPHWANLDINRLTDIIKEKFKSSDLQT</sequence>
<reference evidence="4" key="2">
    <citation type="submission" date="2019-09" db="UniProtKB">
        <authorList>
            <consortium name="WormBaseParasite"/>
        </authorList>
    </citation>
    <scope>IDENTIFICATION</scope>
</reference>
<evidence type="ECO:0000313" key="2">
    <source>
        <dbReference type="EMBL" id="VDP41092.1"/>
    </source>
</evidence>
<dbReference type="Proteomes" id="UP000050761">
    <property type="component" value="Unassembled WGS sequence"/>
</dbReference>
<evidence type="ECO:0000256" key="1">
    <source>
        <dbReference type="SAM" id="MobiDB-lite"/>
    </source>
</evidence>
<dbReference type="WBParaSite" id="HPBE_0002380301-mRNA-1">
    <property type="protein sequence ID" value="HPBE_0002380301-mRNA-1"/>
    <property type="gene ID" value="HPBE_0002380301"/>
</dbReference>
<feature type="compositionally biased region" description="Acidic residues" evidence="1">
    <location>
        <begin position="21"/>
        <end position="36"/>
    </location>
</feature>
<protein>
    <submittedName>
        <fullName evidence="4">Male-enhanced antigen 1</fullName>
    </submittedName>
</protein>
<evidence type="ECO:0000313" key="3">
    <source>
        <dbReference type="Proteomes" id="UP000050761"/>
    </source>
</evidence>
<proteinExistence type="predicted"/>
<feature type="region of interest" description="Disordered" evidence="1">
    <location>
        <begin position="1"/>
        <end position="86"/>
    </location>
</feature>
<dbReference type="AlphaFoldDB" id="A0A183GM83"/>
<dbReference type="OrthoDB" id="5593200at2759"/>
<gene>
    <name evidence="2" type="ORF">HPBE_LOCUS23801</name>
</gene>
<organism evidence="3 4">
    <name type="scientific">Heligmosomoides polygyrus</name>
    <name type="common">Parasitic roundworm</name>
    <dbReference type="NCBI Taxonomy" id="6339"/>
    <lineage>
        <taxon>Eukaryota</taxon>
        <taxon>Metazoa</taxon>
        <taxon>Ecdysozoa</taxon>
        <taxon>Nematoda</taxon>
        <taxon>Chromadorea</taxon>
        <taxon>Rhabditida</taxon>
        <taxon>Rhabditina</taxon>
        <taxon>Rhabditomorpha</taxon>
        <taxon>Strongyloidea</taxon>
        <taxon>Heligmosomidae</taxon>
        <taxon>Heligmosomoides</taxon>
    </lineage>
</organism>
<dbReference type="Pfam" id="PF06910">
    <property type="entry name" value="MEA1"/>
    <property type="match status" value="1"/>
</dbReference>
<dbReference type="EMBL" id="UZAH01035503">
    <property type="protein sequence ID" value="VDP41092.1"/>
    <property type="molecule type" value="Genomic_DNA"/>
</dbReference>
<keyword evidence="3" id="KW-1185">Reference proteome</keyword>
<accession>A0A183GM83</accession>
<reference evidence="2 3" key="1">
    <citation type="submission" date="2018-11" db="EMBL/GenBank/DDBJ databases">
        <authorList>
            <consortium name="Pathogen Informatics"/>
        </authorList>
    </citation>
    <scope>NUCLEOTIDE SEQUENCE [LARGE SCALE GENOMIC DNA]</scope>
</reference>
<accession>A0A3P8CQJ0</accession>